<gene>
    <name evidence="2" type="ORF">EVA_03034</name>
</gene>
<feature type="non-terminal residue" evidence="2">
    <location>
        <position position="84"/>
    </location>
</feature>
<dbReference type="InterPro" id="IPR036950">
    <property type="entry name" value="PBP_transglycosylase"/>
</dbReference>
<evidence type="ECO:0000259" key="1">
    <source>
        <dbReference type="Pfam" id="PF00912"/>
    </source>
</evidence>
<dbReference type="SUPFAM" id="SSF53955">
    <property type="entry name" value="Lysozyme-like"/>
    <property type="match status" value="1"/>
</dbReference>
<feature type="domain" description="Glycosyl transferase family 51" evidence="1">
    <location>
        <begin position="43"/>
        <end position="84"/>
    </location>
</feature>
<dbReference type="Gene3D" id="1.10.3810.10">
    <property type="entry name" value="Biosynthetic peptidoglycan transglycosylase-like"/>
    <property type="match status" value="1"/>
</dbReference>
<sequence>MGTLGVGLGYYSIKKGWIGYMPPLDELQRPINKYASQVLSADGKMLGTWSRSENRVFVEYDSISSHIYKALIATEDVRFYEHSG</sequence>
<accession>J9H4T1</accession>
<protein>
    <submittedName>
        <fullName evidence="2">Transglycosylase</fullName>
    </submittedName>
</protein>
<dbReference type="AlphaFoldDB" id="J9H4T1"/>
<organism evidence="2">
    <name type="scientific">gut metagenome</name>
    <dbReference type="NCBI Taxonomy" id="749906"/>
    <lineage>
        <taxon>unclassified sequences</taxon>
        <taxon>metagenomes</taxon>
        <taxon>organismal metagenomes</taxon>
    </lineage>
</organism>
<proteinExistence type="predicted"/>
<comment type="caution">
    <text evidence="2">The sequence shown here is derived from an EMBL/GenBank/DDBJ whole genome shotgun (WGS) entry which is preliminary data.</text>
</comment>
<dbReference type="Pfam" id="PF00912">
    <property type="entry name" value="Transgly"/>
    <property type="match status" value="1"/>
</dbReference>
<dbReference type="InterPro" id="IPR001264">
    <property type="entry name" value="Glyco_trans_51"/>
</dbReference>
<dbReference type="InterPro" id="IPR023346">
    <property type="entry name" value="Lysozyme-like_dom_sf"/>
</dbReference>
<dbReference type="EMBL" id="AMCI01000524">
    <property type="protein sequence ID" value="EJX08860.1"/>
    <property type="molecule type" value="Genomic_DNA"/>
</dbReference>
<name>J9H4T1_9ZZZZ</name>
<evidence type="ECO:0000313" key="2">
    <source>
        <dbReference type="EMBL" id="EJX08860.1"/>
    </source>
</evidence>
<reference evidence="2" key="1">
    <citation type="journal article" date="2012" name="PLoS ONE">
        <title>Gene sets for utilization of primary and secondary nutrition supplies in the distal gut of endangered iberian lynx.</title>
        <authorList>
            <person name="Alcaide M."/>
            <person name="Messina E."/>
            <person name="Richter M."/>
            <person name="Bargiela R."/>
            <person name="Peplies J."/>
            <person name="Huws S.A."/>
            <person name="Newbold C.J."/>
            <person name="Golyshin P.N."/>
            <person name="Simon M.A."/>
            <person name="Lopez G."/>
            <person name="Yakimov M.M."/>
            <person name="Ferrer M."/>
        </authorList>
    </citation>
    <scope>NUCLEOTIDE SEQUENCE</scope>
</reference>